<feature type="domain" description="Radical SAM core" evidence="7">
    <location>
        <begin position="370"/>
        <end position="568"/>
    </location>
</feature>
<keyword evidence="2" id="KW-0004">4Fe-4S</keyword>
<dbReference type="Proteomes" id="UP001465717">
    <property type="component" value="Unassembled WGS sequence"/>
</dbReference>
<dbReference type="PROSITE" id="PS51918">
    <property type="entry name" value="RADICAL_SAM"/>
    <property type="match status" value="1"/>
</dbReference>
<keyword evidence="5" id="KW-0408">Iron</keyword>
<protein>
    <submittedName>
        <fullName evidence="8">Radical SAM protein</fullName>
    </submittedName>
</protein>
<dbReference type="PANTHER" id="PTHR30352:SF4">
    <property type="entry name" value="PYRUVATE FORMATE-LYASE 2-ACTIVATING ENZYME"/>
    <property type="match status" value="1"/>
</dbReference>
<comment type="cofactor">
    <cofactor evidence="1">
        <name>[4Fe-4S] cluster</name>
        <dbReference type="ChEBI" id="CHEBI:49883"/>
    </cofactor>
</comment>
<dbReference type="RefSeq" id="WP_349226297.1">
    <property type="nucleotide sequence ID" value="NZ_JBBNFG020000004.1"/>
</dbReference>
<sequence length="568" mass="64590">MNGAILGDLAAWTWEQDKEAFFRKLVSSEASSSWMVEELLLTADTLVLERGSDIKVHECLGKRQSPVATVMRAIAIGWLFGTEAETASAFQENGFASDKEDWYAGAFMWKLIFALRHGASKEEALMVENVSSFKGFVEDVSWKERSSILGVLIRAWDAFYSAYDFGSALHRAMELPGDRHLNGILVGALADAMYGCDRYMVKAKYGKGYSLTGLVNVPSRFQALYRAGRTFFAKNCAMTNVERHVWKDVANPYVDKIISRELRRRILKAFQPTFDDRYGFYLDDGYIYVYRNCRVLNRFKLSSMSDGTFRIVELQVSEEAGYQLGAIQEALYSVEYRWNCVSDDYVIDRLPGSDSLLQPFFGVSRLRMGLDGRGVTTLVTFMGCQLSCKYCLNERCHGKVYEDDGATPCKGILMLTPQQLYDIVKKDNIYFQATGGGVCFGGGEPLEHPEFIMEFRKLCGTRWKITVETALACHPHNIELLAPIVDHWIVDIKDMNPRIREKYTGRVGDSAHQLCYLKQYGIVDNVTIRVPHIPSFNTDEDVKRSIEQVKILGFMDIQEFEYLVLNRK</sequence>
<evidence type="ECO:0000259" key="7">
    <source>
        <dbReference type="PROSITE" id="PS51918"/>
    </source>
</evidence>
<evidence type="ECO:0000256" key="1">
    <source>
        <dbReference type="ARBA" id="ARBA00001966"/>
    </source>
</evidence>
<evidence type="ECO:0000313" key="8">
    <source>
        <dbReference type="EMBL" id="MEQ2508568.1"/>
    </source>
</evidence>
<name>A0ABV1FZH6_9BACT</name>
<reference evidence="8 9" key="1">
    <citation type="submission" date="2024-04" db="EMBL/GenBank/DDBJ databases">
        <title>Human intestinal bacterial collection.</title>
        <authorList>
            <person name="Pauvert C."/>
            <person name="Hitch T.C.A."/>
            <person name="Clavel T."/>
        </authorList>
    </citation>
    <scope>NUCLEOTIDE SEQUENCE [LARGE SCALE GENOMIC DNA]</scope>
    <source>
        <strain evidence="8 9">CLA-AA-H174</strain>
    </source>
</reference>
<dbReference type="InterPro" id="IPR058240">
    <property type="entry name" value="rSAM_sf"/>
</dbReference>
<dbReference type="Pfam" id="PF04055">
    <property type="entry name" value="Radical_SAM"/>
    <property type="match status" value="1"/>
</dbReference>
<comment type="caution">
    <text evidence="8">The sequence shown here is derived from an EMBL/GenBank/DDBJ whole genome shotgun (WGS) entry which is preliminary data.</text>
</comment>
<evidence type="ECO:0000256" key="3">
    <source>
        <dbReference type="ARBA" id="ARBA00022691"/>
    </source>
</evidence>
<dbReference type="InterPro" id="IPR034457">
    <property type="entry name" value="Organic_radical-activating"/>
</dbReference>
<evidence type="ECO:0000256" key="6">
    <source>
        <dbReference type="ARBA" id="ARBA00023014"/>
    </source>
</evidence>
<evidence type="ECO:0000256" key="5">
    <source>
        <dbReference type="ARBA" id="ARBA00023004"/>
    </source>
</evidence>
<dbReference type="InterPro" id="IPR007197">
    <property type="entry name" value="rSAM"/>
</dbReference>
<dbReference type="SUPFAM" id="SSF101478">
    <property type="entry name" value="ADP-ribosylglycohydrolase"/>
    <property type="match status" value="1"/>
</dbReference>
<keyword evidence="3" id="KW-0949">S-adenosyl-L-methionine</keyword>
<dbReference type="Gene3D" id="3.20.20.70">
    <property type="entry name" value="Aldolase class I"/>
    <property type="match status" value="1"/>
</dbReference>
<keyword evidence="6" id="KW-0411">Iron-sulfur</keyword>
<dbReference type="PANTHER" id="PTHR30352">
    <property type="entry name" value="PYRUVATE FORMATE-LYASE-ACTIVATING ENZYME"/>
    <property type="match status" value="1"/>
</dbReference>
<evidence type="ECO:0000256" key="2">
    <source>
        <dbReference type="ARBA" id="ARBA00022485"/>
    </source>
</evidence>
<dbReference type="SFLD" id="SFLDS00029">
    <property type="entry name" value="Radical_SAM"/>
    <property type="match status" value="1"/>
</dbReference>
<accession>A0ABV1FZH6</accession>
<organism evidence="8 9">
    <name type="scientific">Segatella sinensis</name>
    <dbReference type="NCBI Taxonomy" id="3085167"/>
    <lineage>
        <taxon>Bacteria</taxon>
        <taxon>Pseudomonadati</taxon>
        <taxon>Bacteroidota</taxon>
        <taxon>Bacteroidia</taxon>
        <taxon>Bacteroidales</taxon>
        <taxon>Prevotellaceae</taxon>
        <taxon>Segatella</taxon>
    </lineage>
</organism>
<dbReference type="SUPFAM" id="SSF102114">
    <property type="entry name" value="Radical SAM enzymes"/>
    <property type="match status" value="1"/>
</dbReference>
<gene>
    <name evidence="8" type="ORF">AAAT87_09800</name>
</gene>
<dbReference type="InterPro" id="IPR036705">
    <property type="entry name" value="Ribosyl_crysJ1_sf"/>
</dbReference>
<keyword evidence="4" id="KW-0479">Metal-binding</keyword>
<keyword evidence="9" id="KW-1185">Reference proteome</keyword>
<dbReference type="EMBL" id="JBBNGE010000032">
    <property type="protein sequence ID" value="MEQ2508568.1"/>
    <property type="molecule type" value="Genomic_DNA"/>
</dbReference>
<proteinExistence type="predicted"/>
<dbReference type="InterPro" id="IPR013785">
    <property type="entry name" value="Aldolase_TIM"/>
</dbReference>
<evidence type="ECO:0000313" key="9">
    <source>
        <dbReference type="Proteomes" id="UP001465717"/>
    </source>
</evidence>
<dbReference type="Gene3D" id="1.10.4080.10">
    <property type="entry name" value="ADP-ribosylation/Crystallin J1"/>
    <property type="match status" value="1"/>
</dbReference>
<evidence type="ECO:0000256" key="4">
    <source>
        <dbReference type="ARBA" id="ARBA00022723"/>
    </source>
</evidence>